<evidence type="ECO:0000256" key="2">
    <source>
        <dbReference type="ARBA" id="ARBA00023157"/>
    </source>
</evidence>
<dbReference type="SMART" id="SM00179">
    <property type="entry name" value="EGF_CA"/>
    <property type="match status" value="1"/>
</dbReference>
<gene>
    <name evidence="10" type="ORF">MEDL_6148</name>
</gene>
<dbReference type="CDD" id="cd00033">
    <property type="entry name" value="CCP"/>
    <property type="match status" value="1"/>
</dbReference>
<keyword evidence="6" id="KW-0812">Transmembrane</keyword>
<feature type="region of interest" description="Disordered" evidence="5">
    <location>
        <begin position="1323"/>
        <end position="1388"/>
    </location>
</feature>
<dbReference type="Gene3D" id="2.10.25.10">
    <property type="entry name" value="Laminin"/>
    <property type="match status" value="2"/>
</dbReference>
<evidence type="ECO:0000256" key="5">
    <source>
        <dbReference type="SAM" id="MobiDB-lite"/>
    </source>
</evidence>
<keyword evidence="2 3" id="KW-1015">Disulfide bond</keyword>
<evidence type="ECO:0000313" key="11">
    <source>
        <dbReference type="Proteomes" id="UP000683360"/>
    </source>
</evidence>
<dbReference type="InterPro" id="IPR013320">
    <property type="entry name" value="ConA-like_dom_sf"/>
</dbReference>
<comment type="caution">
    <text evidence="10">The sequence shown here is derived from an EMBL/GenBank/DDBJ whole genome shotgun (WGS) entry which is preliminary data.</text>
</comment>
<dbReference type="OrthoDB" id="6147614at2759"/>
<evidence type="ECO:0000256" key="3">
    <source>
        <dbReference type="PROSITE-ProRule" id="PRU00076"/>
    </source>
</evidence>
<dbReference type="CDD" id="cd00054">
    <property type="entry name" value="EGF_CA"/>
    <property type="match status" value="1"/>
</dbReference>
<protein>
    <recommendedName>
        <fullName evidence="12">Sushi, von Willebrand factor type A, EGF and pentraxin domain-containing protein 1</fullName>
    </recommendedName>
</protein>
<evidence type="ECO:0000256" key="6">
    <source>
        <dbReference type="SAM" id="Phobius"/>
    </source>
</evidence>
<dbReference type="SMART" id="SM00032">
    <property type="entry name" value="CCP"/>
    <property type="match status" value="2"/>
</dbReference>
<feature type="disulfide bond" evidence="3">
    <location>
        <begin position="698"/>
        <end position="707"/>
    </location>
</feature>
<dbReference type="InterPro" id="IPR009030">
    <property type="entry name" value="Growth_fac_rcpt_cys_sf"/>
</dbReference>
<dbReference type="PROSITE" id="PS50923">
    <property type="entry name" value="SUSHI"/>
    <property type="match status" value="1"/>
</dbReference>
<evidence type="ECO:0000256" key="1">
    <source>
        <dbReference type="ARBA" id="ARBA00022737"/>
    </source>
</evidence>
<reference evidence="10" key="1">
    <citation type="submission" date="2021-03" db="EMBL/GenBank/DDBJ databases">
        <authorList>
            <person name="Bekaert M."/>
        </authorList>
    </citation>
    <scope>NUCLEOTIDE SEQUENCE</scope>
</reference>
<dbReference type="GO" id="GO:0005509">
    <property type="term" value="F:calcium ion binding"/>
    <property type="evidence" value="ECO:0007669"/>
    <property type="project" value="InterPro"/>
</dbReference>
<feature type="domain" description="Sushi" evidence="9">
    <location>
        <begin position="104"/>
        <end position="172"/>
    </location>
</feature>
<dbReference type="InterPro" id="IPR003410">
    <property type="entry name" value="HYR_dom"/>
</dbReference>
<dbReference type="Gene3D" id="2.10.70.10">
    <property type="entry name" value="Complement Module, domain 1"/>
    <property type="match status" value="1"/>
</dbReference>
<proteinExistence type="predicted"/>
<accession>A0A8S3Q4N0</accession>
<dbReference type="InterPro" id="IPR000742">
    <property type="entry name" value="EGF"/>
</dbReference>
<dbReference type="SMART" id="SM01411">
    <property type="entry name" value="Ephrin_rec_like"/>
    <property type="match status" value="6"/>
</dbReference>
<dbReference type="PROSITE" id="PS50026">
    <property type="entry name" value="EGF_3"/>
    <property type="match status" value="2"/>
</dbReference>
<keyword evidence="11" id="KW-1185">Reference proteome</keyword>
<evidence type="ECO:0000259" key="9">
    <source>
        <dbReference type="PROSITE" id="PS50923"/>
    </source>
</evidence>
<feature type="compositionally biased region" description="Basic and acidic residues" evidence="5">
    <location>
        <begin position="1329"/>
        <end position="1339"/>
    </location>
</feature>
<dbReference type="Pfam" id="PF07699">
    <property type="entry name" value="Ephrin_rec_like"/>
    <property type="match status" value="6"/>
</dbReference>
<dbReference type="PROSITE" id="PS50825">
    <property type="entry name" value="HYR"/>
    <property type="match status" value="1"/>
</dbReference>
<dbReference type="FunFam" id="2.10.50.10:FF:000032">
    <property type="entry name" value="Uncharacterized protein, isoform A"/>
    <property type="match status" value="1"/>
</dbReference>
<feature type="compositionally biased region" description="Basic and acidic residues" evidence="5">
    <location>
        <begin position="1368"/>
        <end position="1388"/>
    </location>
</feature>
<dbReference type="Pfam" id="PF02494">
    <property type="entry name" value="HYR"/>
    <property type="match status" value="1"/>
</dbReference>
<keyword evidence="3" id="KW-0245">EGF-like domain</keyword>
<dbReference type="EMBL" id="CAJPWZ010000343">
    <property type="protein sequence ID" value="CAG2190879.1"/>
    <property type="molecule type" value="Genomic_DNA"/>
</dbReference>
<dbReference type="SMART" id="SM00209">
    <property type="entry name" value="TSP1"/>
    <property type="match status" value="1"/>
</dbReference>
<keyword evidence="6" id="KW-1133">Transmembrane helix</keyword>
<feature type="domain" description="EGF-like" evidence="7">
    <location>
        <begin position="672"/>
        <end position="708"/>
    </location>
</feature>
<dbReference type="Gene3D" id="2.10.50.10">
    <property type="entry name" value="Tumor Necrosis Factor Receptor, subunit A, domain 2"/>
    <property type="match status" value="6"/>
</dbReference>
<dbReference type="InterPro" id="IPR001881">
    <property type="entry name" value="EGF-like_Ca-bd_dom"/>
</dbReference>
<feature type="transmembrane region" description="Helical" evidence="6">
    <location>
        <begin position="1257"/>
        <end position="1278"/>
    </location>
</feature>
<dbReference type="PROSITE" id="PS50092">
    <property type="entry name" value="TSP1"/>
    <property type="match status" value="1"/>
</dbReference>
<dbReference type="SUPFAM" id="SSF82895">
    <property type="entry name" value="TSP-1 type 1 repeat"/>
    <property type="match status" value="1"/>
</dbReference>
<dbReference type="PROSITE" id="PS00010">
    <property type="entry name" value="ASX_HYDROXYL"/>
    <property type="match status" value="1"/>
</dbReference>
<dbReference type="Proteomes" id="UP000683360">
    <property type="component" value="Unassembled WGS sequence"/>
</dbReference>
<comment type="caution">
    <text evidence="3">Lacks conserved residue(s) required for the propagation of feature annotation.</text>
</comment>
<dbReference type="PANTHER" id="PTHR46967">
    <property type="entry name" value="INSULIN-LIKE GROWTH FACTOR BINDING PROTEIN,N-TERMINAL"/>
    <property type="match status" value="1"/>
</dbReference>
<evidence type="ECO:0000259" key="7">
    <source>
        <dbReference type="PROSITE" id="PS50026"/>
    </source>
</evidence>
<dbReference type="SUPFAM" id="SSF57184">
    <property type="entry name" value="Growth factor receptor domain"/>
    <property type="match status" value="2"/>
</dbReference>
<dbReference type="FunFam" id="2.20.100.10:FF:000001">
    <property type="entry name" value="semaphorin-5A isoform X1"/>
    <property type="match status" value="1"/>
</dbReference>
<dbReference type="InterPro" id="IPR000152">
    <property type="entry name" value="EGF-type_Asp/Asn_hydroxyl_site"/>
</dbReference>
<dbReference type="InterPro" id="IPR000884">
    <property type="entry name" value="TSP1_rpt"/>
</dbReference>
<dbReference type="PROSITE" id="PS00022">
    <property type="entry name" value="EGF_1"/>
    <property type="match status" value="1"/>
</dbReference>
<dbReference type="InterPro" id="IPR011641">
    <property type="entry name" value="Tyr-kin_ephrin_A/B_rcpt-like"/>
</dbReference>
<dbReference type="Pfam" id="PF00090">
    <property type="entry name" value="TSP_1"/>
    <property type="match status" value="1"/>
</dbReference>
<dbReference type="SMART" id="SM00181">
    <property type="entry name" value="EGF"/>
    <property type="match status" value="4"/>
</dbReference>
<dbReference type="SUPFAM" id="SSF57535">
    <property type="entry name" value="Complement control module/SCR domain"/>
    <property type="match status" value="2"/>
</dbReference>
<evidence type="ECO:0000313" key="10">
    <source>
        <dbReference type="EMBL" id="CAG2190879.1"/>
    </source>
</evidence>
<dbReference type="Gene3D" id="2.20.100.10">
    <property type="entry name" value="Thrombospondin type-1 (TSP1) repeat"/>
    <property type="match status" value="1"/>
</dbReference>
<keyword evidence="1" id="KW-0677">Repeat</keyword>
<keyword evidence="6" id="KW-0472">Membrane</keyword>
<dbReference type="PROSITE" id="PS01186">
    <property type="entry name" value="EGF_2"/>
    <property type="match status" value="1"/>
</dbReference>
<sequence>MKSYNPKGPKNIEPPSFLQCPTSITKFADRAKTTTPVTWTVPSATDNSIAGEDCSGPSSVTIAHVSGSQPGSQLEIGIHEISYTAKDLSDNIGYCNFSVVVEELSCDPLVLNDSYVLQRCPNGYSYGSVCSFECTLGYQLEGDQNITCEKDPSNNKRGIWPWTNDTQTFCEKLRCPDLPAPTGGALTCSEALGNQICVMSCSDRYQAAKGTPLQYVCGEGQEWIQGIPPNCTDRVNPRNVILPGELFYYYSGDCSNTSVQQGIKNNFVNVMENMDTDGWENICPSYCTVKGVTVTCGPQNGRRKRNIQKRDMAIGNQIVLNFNIYMEWLPNKTFRENENLANAVGDTIESKTNGGAFDVAGITPNLAFGWSDIACDQEGLVPDYNEGTCVGCAPGKYLKDDECLECQKGYYQDEEYQVTCKICPVGYSTANSGSTSSAECKEKCRPGSFSNTGVQPCSVCPLGYYQPMPGSTECMICPSNKYTESTGSTECFYMDAVFVESGANVTLPRLTYSLSNDHITIFLSDYNTLCPDVIIRLGIVVSNVVSFHLRHNVGMVTQFDTQKWTQITITWDNSYREIKCYCNGEEILSGDFRMTDLPFRSNLMIVSGDPGSKLSSLFLTSVHLPENNITKIAKACHSPPENTQNYAVIYNMSVLFSSEGSGIQLSQSTCDAVDDCLGNPCGRNNICTDHIDSYKCTCLGGYSGSHCEVPPDFCVGHQCSNGSTCLTHFTNYTCLWCPGFKGRFCDTQIINGNWGSWLDWSECSKSCDGGIQYRVRHCTNPPPDPDGFHCVGSNTSERNCNPQECPVCPHYMTKIYSYKNKFNCTTNGDSISCIVTCQDGYTFVDTNFPLDKYECGPHTDYSWNSKKAPPCCRNTSPRNMRVTTLVSYDNVDDGEGEIIGNSVRDNAQGLRCIENSTCSISTQLVQSGNRKRRSSSATLALVLSTNISDENLNLDDFYAYNILSPGLLDFVNRILDVTMSVDQLNNSDILTANVSGKVYFPDMSSLTSVGNFTCPEGNIISNSLLCAECSVGTYWEDGRCALCPVGTYQDFTGQMSCKECPAGLTTFYVAANSSSDCTESKCPGGTFWENEECIWCPVGTYRDESESIFCKLCPAGFTTVNTSSERLSDCSKECPIGTHWENGRCKICPIGTFQDLTAAFSCKPCPHGMVTFHSGSNSSTDCKRPACQAGTYWGTGRCDVCPVGTYQDSVAQLACKQCPPGLTTLNTSSDSITDCIEDVTNQVKNKKTELESHIDTIIIAVVVGVVVIIVIICLIFMWKSRPQIARKRAFGSITSLDMVHPELTIYVPKTTPAVKRIFRPSPEQTFATDPHHSNTKDCSQDGNSTTHCQPPHDRNGSSEHNPSHNGHYTRDRRPSHERNLKTDRRSSNEHNLIIDHGLLHKYHEHCFD</sequence>
<dbReference type="PANTHER" id="PTHR46967:SF2">
    <property type="entry name" value="SUSHI, VON WILLEBRAND FACTOR TYPE A, EGF AND PENTRAXIN DOMAIN-CONTAINING PROTEIN 1-LIKE"/>
    <property type="match status" value="1"/>
</dbReference>
<keyword evidence="4" id="KW-0768">Sushi</keyword>
<dbReference type="Pfam" id="PF00084">
    <property type="entry name" value="Sushi"/>
    <property type="match status" value="1"/>
</dbReference>
<name>A0A8S3Q4N0_MYTED</name>
<dbReference type="SUPFAM" id="SSF57196">
    <property type="entry name" value="EGF/Laminin"/>
    <property type="match status" value="2"/>
</dbReference>
<dbReference type="InterPro" id="IPR035976">
    <property type="entry name" value="Sushi/SCR/CCP_sf"/>
</dbReference>
<dbReference type="SUPFAM" id="SSF49899">
    <property type="entry name" value="Concanavalin A-like lectins/glucanases"/>
    <property type="match status" value="1"/>
</dbReference>
<evidence type="ECO:0008006" key="12">
    <source>
        <dbReference type="Google" id="ProtNLM"/>
    </source>
</evidence>
<organism evidence="10 11">
    <name type="scientific">Mytilus edulis</name>
    <name type="common">Blue mussel</name>
    <dbReference type="NCBI Taxonomy" id="6550"/>
    <lineage>
        <taxon>Eukaryota</taxon>
        <taxon>Metazoa</taxon>
        <taxon>Spiralia</taxon>
        <taxon>Lophotrochozoa</taxon>
        <taxon>Mollusca</taxon>
        <taxon>Bivalvia</taxon>
        <taxon>Autobranchia</taxon>
        <taxon>Pteriomorphia</taxon>
        <taxon>Mytilida</taxon>
        <taxon>Mytiloidea</taxon>
        <taxon>Mytilidae</taxon>
        <taxon>Mytilinae</taxon>
        <taxon>Mytilus</taxon>
    </lineage>
</organism>
<dbReference type="InterPro" id="IPR000436">
    <property type="entry name" value="Sushi_SCR_CCP_dom"/>
</dbReference>
<evidence type="ECO:0000256" key="4">
    <source>
        <dbReference type="PROSITE-ProRule" id="PRU00302"/>
    </source>
</evidence>
<feature type="domain" description="EGF-like" evidence="7">
    <location>
        <begin position="710"/>
        <end position="746"/>
    </location>
</feature>
<evidence type="ECO:0000259" key="8">
    <source>
        <dbReference type="PROSITE" id="PS50825"/>
    </source>
</evidence>
<feature type="domain" description="HYR" evidence="8">
    <location>
        <begin position="10"/>
        <end position="103"/>
    </location>
</feature>
<dbReference type="InterPro" id="IPR036383">
    <property type="entry name" value="TSP1_rpt_sf"/>
</dbReference>
<dbReference type="FunFam" id="2.10.25.10:FF:000031">
    <property type="entry name" value="neurogenic locus notch homolog protein 3"/>
    <property type="match status" value="1"/>
</dbReference>